<keyword evidence="3" id="KW-1185">Reference proteome</keyword>
<feature type="compositionally biased region" description="Polar residues" evidence="1">
    <location>
        <begin position="222"/>
        <end position="233"/>
    </location>
</feature>
<reference evidence="2 3" key="1">
    <citation type="journal article" date="2013" name="Curr. Biol.">
        <title>The Genome of the Foraminiferan Reticulomyxa filosa.</title>
        <authorList>
            <person name="Glockner G."/>
            <person name="Hulsmann N."/>
            <person name="Schleicher M."/>
            <person name="Noegel A.A."/>
            <person name="Eichinger L."/>
            <person name="Gallinger C."/>
            <person name="Pawlowski J."/>
            <person name="Sierra R."/>
            <person name="Euteneuer U."/>
            <person name="Pillet L."/>
            <person name="Moustafa A."/>
            <person name="Platzer M."/>
            <person name="Groth M."/>
            <person name="Szafranski K."/>
            <person name="Schliwa M."/>
        </authorList>
    </citation>
    <scope>NUCLEOTIDE SEQUENCE [LARGE SCALE GENOMIC DNA]</scope>
</reference>
<evidence type="ECO:0000313" key="3">
    <source>
        <dbReference type="Proteomes" id="UP000023152"/>
    </source>
</evidence>
<feature type="compositionally biased region" description="Basic residues" evidence="1">
    <location>
        <begin position="164"/>
        <end position="181"/>
    </location>
</feature>
<proteinExistence type="predicted"/>
<feature type="non-terminal residue" evidence="2">
    <location>
        <position position="307"/>
    </location>
</feature>
<evidence type="ECO:0000313" key="2">
    <source>
        <dbReference type="EMBL" id="ETO18612.1"/>
    </source>
</evidence>
<name>X6MZW4_RETFI</name>
<dbReference type="AlphaFoldDB" id="X6MZW4"/>
<feature type="region of interest" description="Disordered" evidence="1">
    <location>
        <begin position="1"/>
        <end position="58"/>
    </location>
</feature>
<feature type="region of interest" description="Disordered" evidence="1">
    <location>
        <begin position="121"/>
        <end position="190"/>
    </location>
</feature>
<feature type="region of interest" description="Disordered" evidence="1">
    <location>
        <begin position="204"/>
        <end position="239"/>
    </location>
</feature>
<sequence length="307" mass="34907">PLISPQLSNHSSNETRANKGKASAKEATEKNVGTTRPTKRQSKEQRAPPVHSLTSTSNVTYTPRILELTQLGFSRAETPAHIVERSDNDDENMLVISLSDSVEKDGNENSTDQLKILSQYSSSKRPAHSRHHTVGKDHDIEDSYHYGYRTNDSQANSNGTNTHIHNHGSHRRHHKHKTKSKHNSDTIENNSNSIYSMLHSMQRDLSDHTHSVDSTQPKRKSTGNLTLDNSGTYDLSGGDADRKELKERMKLATAVETWNQYIDRDEYIKQKYPTQYRDRHKAWSQWTQQLDKAEKDSHMLLSASLSL</sequence>
<accession>X6MZW4</accession>
<feature type="non-terminal residue" evidence="2">
    <location>
        <position position="1"/>
    </location>
</feature>
<protein>
    <submittedName>
        <fullName evidence="2">Uncharacterized protein</fullName>
    </submittedName>
</protein>
<comment type="caution">
    <text evidence="2">The sequence shown here is derived from an EMBL/GenBank/DDBJ whole genome shotgun (WGS) entry which is preliminary data.</text>
</comment>
<feature type="compositionally biased region" description="Basic and acidic residues" evidence="1">
    <location>
        <begin position="134"/>
        <end position="144"/>
    </location>
</feature>
<dbReference type="EMBL" id="ASPP01014671">
    <property type="protein sequence ID" value="ETO18612.1"/>
    <property type="molecule type" value="Genomic_DNA"/>
</dbReference>
<organism evidence="2 3">
    <name type="scientific">Reticulomyxa filosa</name>
    <dbReference type="NCBI Taxonomy" id="46433"/>
    <lineage>
        <taxon>Eukaryota</taxon>
        <taxon>Sar</taxon>
        <taxon>Rhizaria</taxon>
        <taxon>Retaria</taxon>
        <taxon>Foraminifera</taxon>
        <taxon>Monothalamids</taxon>
        <taxon>Reticulomyxidae</taxon>
        <taxon>Reticulomyxa</taxon>
    </lineage>
</organism>
<feature type="compositionally biased region" description="Polar residues" evidence="1">
    <location>
        <begin position="1"/>
        <end position="15"/>
    </location>
</feature>
<feature type="compositionally biased region" description="Polar residues" evidence="1">
    <location>
        <begin position="150"/>
        <end position="161"/>
    </location>
</feature>
<dbReference type="Proteomes" id="UP000023152">
    <property type="component" value="Unassembled WGS sequence"/>
</dbReference>
<evidence type="ECO:0000256" key="1">
    <source>
        <dbReference type="SAM" id="MobiDB-lite"/>
    </source>
</evidence>
<gene>
    <name evidence="2" type="ORF">RFI_18650</name>
</gene>